<evidence type="ECO:0000256" key="1">
    <source>
        <dbReference type="ARBA" id="ARBA00004370"/>
    </source>
</evidence>
<keyword evidence="2 5" id="KW-0812">Transmembrane</keyword>
<evidence type="ECO:0000313" key="8">
    <source>
        <dbReference type="Proteomes" id="UP001439008"/>
    </source>
</evidence>
<dbReference type="Pfam" id="PF04116">
    <property type="entry name" value="FA_hydroxylase"/>
    <property type="match status" value="1"/>
</dbReference>
<name>A0ABV2AK89_9EUKA</name>
<feature type="transmembrane region" description="Helical" evidence="5">
    <location>
        <begin position="97"/>
        <end position="118"/>
    </location>
</feature>
<evidence type="ECO:0000256" key="2">
    <source>
        <dbReference type="ARBA" id="ARBA00022692"/>
    </source>
</evidence>
<feature type="domain" description="Fatty acid hydroxylase" evidence="6">
    <location>
        <begin position="102"/>
        <end position="230"/>
    </location>
</feature>
<comment type="caution">
    <text evidence="7">The sequence shown here is derived from an EMBL/GenBank/DDBJ whole genome shotgun (WGS) entry which is preliminary data.</text>
</comment>
<evidence type="ECO:0000256" key="3">
    <source>
        <dbReference type="ARBA" id="ARBA00022989"/>
    </source>
</evidence>
<feature type="transmembrane region" description="Helical" evidence="5">
    <location>
        <begin position="157"/>
        <end position="183"/>
    </location>
</feature>
<keyword evidence="4 5" id="KW-0472">Membrane</keyword>
<dbReference type="PANTHER" id="PTHR11863">
    <property type="entry name" value="STEROL DESATURASE"/>
    <property type="match status" value="1"/>
</dbReference>
<dbReference type="Proteomes" id="UP001439008">
    <property type="component" value="Unassembled WGS sequence"/>
</dbReference>
<evidence type="ECO:0000256" key="4">
    <source>
        <dbReference type="ARBA" id="ARBA00023136"/>
    </source>
</evidence>
<proteinExistence type="predicted"/>
<evidence type="ECO:0000313" key="7">
    <source>
        <dbReference type="EMBL" id="MES1920085.1"/>
    </source>
</evidence>
<keyword evidence="8" id="KW-1185">Reference proteome</keyword>
<sequence>MVDFCKTEKWGLYYHFIFVAMNIGILEVLVPLITILFKNYKKIPMKADHLDELENVDIFYLVVNRFTTVSFVYFLSRFCCSTQIKWDIKEATITNTLLPLPAAYLTYDFFYFIFHWTLHRKQIYGYIHKHHHRQRSPTRGYIDASNVHPLEFVIGEYLHILSLSLMPALHGYSILIFFVLSAFMNSLNHTRFDVHWFFNLYDVKNHDIHHRLPNNNYCIYSRCWDVIFGTFREYNWDKE</sequence>
<protein>
    <recommendedName>
        <fullName evidence="6">Fatty acid hydroxylase domain-containing protein</fullName>
    </recommendedName>
</protein>
<keyword evidence="3 5" id="KW-1133">Transmembrane helix</keyword>
<evidence type="ECO:0000259" key="6">
    <source>
        <dbReference type="Pfam" id="PF04116"/>
    </source>
</evidence>
<dbReference type="InterPro" id="IPR006694">
    <property type="entry name" value="Fatty_acid_hydroxylase"/>
</dbReference>
<accession>A0ABV2AK89</accession>
<organism evidence="7 8">
    <name type="scientific">Bonamia ostreae</name>
    <dbReference type="NCBI Taxonomy" id="126728"/>
    <lineage>
        <taxon>Eukaryota</taxon>
        <taxon>Sar</taxon>
        <taxon>Rhizaria</taxon>
        <taxon>Endomyxa</taxon>
        <taxon>Ascetosporea</taxon>
        <taxon>Haplosporida</taxon>
        <taxon>Bonamia</taxon>
    </lineage>
</organism>
<dbReference type="EMBL" id="JBDODL010000506">
    <property type="protein sequence ID" value="MES1920085.1"/>
    <property type="molecule type" value="Genomic_DNA"/>
</dbReference>
<feature type="transmembrane region" description="Helical" evidence="5">
    <location>
        <begin position="58"/>
        <end position="76"/>
    </location>
</feature>
<evidence type="ECO:0000256" key="5">
    <source>
        <dbReference type="SAM" id="Phobius"/>
    </source>
</evidence>
<dbReference type="InterPro" id="IPR050307">
    <property type="entry name" value="Sterol_Desaturase_Related"/>
</dbReference>
<feature type="transmembrane region" description="Helical" evidence="5">
    <location>
        <begin position="12"/>
        <end position="38"/>
    </location>
</feature>
<comment type="subcellular location">
    <subcellularLocation>
        <location evidence="1">Membrane</location>
    </subcellularLocation>
</comment>
<gene>
    <name evidence="7" type="ORF">MHBO_001804</name>
</gene>
<reference evidence="7 8" key="1">
    <citation type="journal article" date="2024" name="BMC Biol.">
        <title>Comparative genomics of Ascetosporea gives new insight into the evolutionary basis for animal parasitism in Rhizaria.</title>
        <authorList>
            <person name="Hiltunen Thoren M."/>
            <person name="Onut-Brannstrom I."/>
            <person name="Alfjorden A."/>
            <person name="Peckova H."/>
            <person name="Swords F."/>
            <person name="Hooper C."/>
            <person name="Holzer A.S."/>
            <person name="Bass D."/>
            <person name="Burki F."/>
        </authorList>
    </citation>
    <scope>NUCLEOTIDE SEQUENCE [LARGE SCALE GENOMIC DNA]</scope>
    <source>
        <strain evidence="7">20-A016</strain>
    </source>
</reference>